<dbReference type="PANTHER" id="PTHR33877">
    <property type="entry name" value="SLL1193 PROTEIN"/>
    <property type="match status" value="1"/>
</dbReference>
<gene>
    <name evidence="2" type="ORF">S06H3_17462</name>
</gene>
<dbReference type="CDD" id="cd00085">
    <property type="entry name" value="HNHc"/>
    <property type="match status" value="1"/>
</dbReference>
<dbReference type="GO" id="GO:0008270">
    <property type="term" value="F:zinc ion binding"/>
    <property type="evidence" value="ECO:0007669"/>
    <property type="project" value="InterPro"/>
</dbReference>
<accession>X1KK24</accession>
<evidence type="ECO:0000313" key="2">
    <source>
        <dbReference type="EMBL" id="GAI07422.1"/>
    </source>
</evidence>
<proteinExistence type="predicted"/>
<dbReference type="SMART" id="SM00507">
    <property type="entry name" value="HNHc"/>
    <property type="match status" value="1"/>
</dbReference>
<organism evidence="2">
    <name type="scientific">marine sediment metagenome</name>
    <dbReference type="NCBI Taxonomy" id="412755"/>
    <lineage>
        <taxon>unclassified sequences</taxon>
        <taxon>metagenomes</taxon>
        <taxon>ecological metagenomes</taxon>
    </lineage>
</organism>
<feature type="non-terminal residue" evidence="2">
    <location>
        <position position="1"/>
    </location>
</feature>
<feature type="domain" description="HNH nuclease" evidence="1">
    <location>
        <begin position="135"/>
        <end position="189"/>
    </location>
</feature>
<name>X1KK24_9ZZZZ</name>
<reference evidence="2" key="1">
    <citation type="journal article" date="2014" name="Front. Microbiol.">
        <title>High frequency of phylogenetically diverse reductive dehalogenase-homologous genes in deep subseafloor sedimentary metagenomes.</title>
        <authorList>
            <person name="Kawai M."/>
            <person name="Futagami T."/>
            <person name="Toyoda A."/>
            <person name="Takaki Y."/>
            <person name="Nishi S."/>
            <person name="Hori S."/>
            <person name="Arai W."/>
            <person name="Tsubouchi T."/>
            <person name="Morono Y."/>
            <person name="Uchiyama I."/>
            <person name="Ito T."/>
            <person name="Fujiyama A."/>
            <person name="Inagaki F."/>
            <person name="Takami H."/>
        </authorList>
    </citation>
    <scope>NUCLEOTIDE SEQUENCE</scope>
    <source>
        <strain evidence="2">Expedition CK06-06</strain>
    </source>
</reference>
<dbReference type="Pfam" id="PF01844">
    <property type="entry name" value="HNH"/>
    <property type="match status" value="1"/>
</dbReference>
<dbReference type="AlphaFoldDB" id="X1KK24"/>
<dbReference type="Gene3D" id="1.10.30.50">
    <property type="match status" value="1"/>
</dbReference>
<feature type="non-terminal residue" evidence="2">
    <location>
        <position position="339"/>
    </location>
</feature>
<dbReference type="PANTHER" id="PTHR33877:SF2">
    <property type="entry name" value="OS07G0170200 PROTEIN"/>
    <property type="match status" value="1"/>
</dbReference>
<protein>
    <recommendedName>
        <fullName evidence="1">HNH nuclease domain-containing protein</fullName>
    </recommendedName>
</protein>
<comment type="caution">
    <text evidence="2">The sequence shown here is derived from an EMBL/GenBank/DDBJ whole genome shotgun (WGS) entry which is preliminary data.</text>
</comment>
<dbReference type="GO" id="GO:0003676">
    <property type="term" value="F:nucleic acid binding"/>
    <property type="evidence" value="ECO:0007669"/>
    <property type="project" value="InterPro"/>
</dbReference>
<dbReference type="EMBL" id="BARV01008727">
    <property type="protein sequence ID" value="GAI07422.1"/>
    <property type="molecule type" value="Genomic_DNA"/>
</dbReference>
<sequence>PERGFNTSFWSKPFIQNLPAQGKLLSAYLKTNVHCNQAGVYTITPSTIAFETGLPLAEIPSLLKSLEPEVIWYPEENVVWVKPFLEEQARSSKFIASALNIITHDRLPEDIPEDFQEYNSRILAKITAGFPIGLTKRECVAIRDKFTCQYCQKLIKLPADYEMDHVIPKTRGGKDNYLNLVASCHTCNQKKLDKIPNEVGFVTPHPRAFHAAQALFLLKNTPDLKKGWLQLFPERETVADSMLTNIEQHYSMLSQDIPLAAANAGASSKDEGVEVVKGKGELSPEESAIIKCFGQLKGWQADEDDVLWLQGLRSEYPGFALAEFKACVDYYSGRASPKH</sequence>
<evidence type="ECO:0000259" key="1">
    <source>
        <dbReference type="SMART" id="SM00507"/>
    </source>
</evidence>
<dbReference type="InterPro" id="IPR052892">
    <property type="entry name" value="NA-targeting_endonuclease"/>
</dbReference>
<dbReference type="GO" id="GO:0004519">
    <property type="term" value="F:endonuclease activity"/>
    <property type="evidence" value="ECO:0007669"/>
    <property type="project" value="InterPro"/>
</dbReference>
<dbReference type="InterPro" id="IPR002711">
    <property type="entry name" value="HNH"/>
</dbReference>
<dbReference type="InterPro" id="IPR003615">
    <property type="entry name" value="HNH_nuc"/>
</dbReference>